<evidence type="ECO:0000313" key="4">
    <source>
        <dbReference type="EMBL" id="MBO4142477.1"/>
    </source>
</evidence>
<comment type="similarity">
    <text evidence="1">Belongs to the sulfotransferase 1 family.</text>
</comment>
<dbReference type="Pfam" id="PF00685">
    <property type="entry name" value="Sulfotransfer_1"/>
    <property type="match status" value="1"/>
</dbReference>
<protein>
    <submittedName>
        <fullName evidence="4">Sulfotransferase domain-containing protein</fullName>
    </submittedName>
</protein>
<reference evidence="4" key="1">
    <citation type="submission" date="2021-03" db="EMBL/GenBank/DDBJ databases">
        <title>X isolated from Micromonospora tulbaghiae.</title>
        <authorList>
            <person name="Stennett H.L."/>
        </authorList>
    </citation>
    <scope>NUCLEOTIDE SEQUENCE</scope>
    <source>
        <strain evidence="4">28M1-20</strain>
    </source>
</reference>
<dbReference type="GO" id="GO:0008146">
    <property type="term" value="F:sulfotransferase activity"/>
    <property type="evidence" value="ECO:0007669"/>
    <property type="project" value="InterPro"/>
</dbReference>
<evidence type="ECO:0000313" key="5">
    <source>
        <dbReference type="Proteomes" id="UP000669887"/>
    </source>
</evidence>
<accession>A0AAW4JL14</accession>
<proteinExistence type="inferred from homology"/>
<name>A0AAW4JL14_9ACTN</name>
<dbReference type="Gene3D" id="3.40.50.300">
    <property type="entry name" value="P-loop containing nucleotide triphosphate hydrolases"/>
    <property type="match status" value="1"/>
</dbReference>
<evidence type="ECO:0000256" key="1">
    <source>
        <dbReference type="ARBA" id="ARBA00005771"/>
    </source>
</evidence>
<dbReference type="Proteomes" id="UP000669887">
    <property type="component" value="Unassembled WGS sequence"/>
</dbReference>
<keyword evidence="2" id="KW-0808">Transferase</keyword>
<feature type="domain" description="Sulfotransferase" evidence="3">
    <location>
        <begin position="47"/>
        <end position="269"/>
    </location>
</feature>
<dbReference type="RefSeq" id="WP_208577692.1">
    <property type="nucleotide sequence ID" value="NZ_JAGFVQ010000043.1"/>
</dbReference>
<evidence type="ECO:0000259" key="3">
    <source>
        <dbReference type="Pfam" id="PF00685"/>
    </source>
</evidence>
<organism evidence="4 5">
    <name type="scientific">Micromonospora tulbaghiae</name>
    <dbReference type="NCBI Taxonomy" id="479978"/>
    <lineage>
        <taxon>Bacteria</taxon>
        <taxon>Bacillati</taxon>
        <taxon>Actinomycetota</taxon>
        <taxon>Actinomycetes</taxon>
        <taxon>Micromonosporales</taxon>
        <taxon>Micromonosporaceae</taxon>
        <taxon>Micromonospora</taxon>
    </lineage>
</organism>
<dbReference type="PANTHER" id="PTHR11783">
    <property type="entry name" value="SULFOTRANSFERASE SULT"/>
    <property type="match status" value="1"/>
</dbReference>
<evidence type="ECO:0000256" key="2">
    <source>
        <dbReference type="ARBA" id="ARBA00022679"/>
    </source>
</evidence>
<dbReference type="EMBL" id="JAGFVQ010000043">
    <property type="protein sequence ID" value="MBO4142477.1"/>
    <property type="molecule type" value="Genomic_DNA"/>
</dbReference>
<dbReference type="InterPro" id="IPR000863">
    <property type="entry name" value="Sulfotransferase_dom"/>
</dbReference>
<dbReference type="InterPro" id="IPR027417">
    <property type="entry name" value="P-loop_NTPase"/>
</dbReference>
<sequence>MINRAVEFAKHNSPNSLRVKARRAQMEARNARMRLTVPVVERSEFDNIFHCTVRKTGSQWIKALFSDPAVYRHCGLLPYDPRFYSGGATAPVPAGRVGLAIFLSHKRFEAVPKAGSYRAFFVIRDPRDVVVSSYFSLRNSHAPMGDIPQARKALQELPKKEGMLYVIDRLRDKKQFAQMRSWGVAPSDETFRLFRYEDLTGERQTEEVDQLMRHCGITLPPAELEALLARYSFTKMKKSKETPGRISHYRKGASGDWRNHFDDDIYAAYTAAAGDLAEILGYPARDEERNGQESAAR</sequence>
<gene>
    <name evidence="4" type="ORF">J5U46_20230</name>
</gene>
<dbReference type="AlphaFoldDB" id="A0AAW4JL14"/>
<dbReference type="SUPFAM" id="SSF52540">
    <property type="entry name" value="P-loop containing nucleoside triphosphate hydrolases"/>
    <property type="match status" value="1"/>
</dbReference>
<comment type="caution">
    <text evidence="4">The sequence shown here is derived from an EMBL/GenBank/DDBJ whole genome shotgun (WGS) entry which is preliminary data.</text>
</comment>